<protein>
    <recommendedName>
        <fullName evidence="1">Minor tail T domain-containing protein</fullName>
    </recommendedName>
</protein>
<accession>A0A8S5PIV7</accession>
<evidence type="ECO:0000313" key="2">
    <source>
        <dbReference type="EMBL" id="DAE06411.1"/>
    </source>
</evidence>
<name>A0A8S5PIV7_9CAUD</name>
<evidence type="ECO:0000259" key="1">
    <source>
        <dbReference type="Pfam" id="PF06223"/>
    </source>
</evidence>
<dbReference type="Pfam" id="PF06223">
    <property type="entry name" value="Phage_tail_T"/>
    <property type="match status" value="1"/>
</dbReference>
<proteinExistence type="predicted"/>
<organism evidence="2">
    <name type="scientific">Siphoviridae sp. ct0cq5</name>
    <dbReference type="NCBI Taxonomy" id="2825296"/>
    <lineage>
        <taxon>Viruses</taxon>
        <taxon>Duplodnaviria</taxon>
        <taxon>Heunggongvirae</taxon>
        <taxon>Uroviricota</taxon>
        <taxon>Caudoviricetes</taxon>
    </lineage>
</organism>
<sequence length="58" mass="6357">MMRTEWGAALVSSVLANVNRTKNTPAFSIADFAPHIAAVEREAANEPIKLEDAMRTWG</sequence>
<dbReference type="InterPro" id="IPR009350">
    <property type="entry name" value="Phage_tail_T"/>
</dbReference>
<dbReference type="EMBL" id="BK015435">
    <property type="protein sequence ID" value="DAE06411.1"/>
    <property type="molecule type" value="Genomic_DNA"/>
</dbReference>
<reference evidence="2" key="1">
    <citation type="journal article" date="2021" name="Proc. Natl. Acad. Sci. U.S.A.">
        <title>A Catalog of Tens of Thousands of Viruses from Human Metagenomes Reveals Hidden Associations with Chronic Diseases.</title>
        <authorList>
            <person name="Tisza M.J."/>
            <person name="Buck C.B."/>
        </authorList>
    </citation>
    <scope>NUCLEOTIDE SEQUENCE</scope>
    <source>
        <strain evidence="2">Ct0cq5</strain>
    </source>
</reference>
<feature type="domain" description="Minor tail T" evidence="1">
    <location>
        <begin position="2"/>
        <end position="57"/>
    </location>
</feature>